<evidence type="ECO:0000313" key="10">
    <source>
        <dbReference type="Proteomes" id="UP000054223"/>
    </source>
</evidence>
<dbReference type="Proteomes" id="UP000054223">
    <property type="component" value="Unassembled WGS sequence"/>
</dbReference>
<evidence type="ECO:0000256" key="5">
    <source>
        <dbReference type="ARBA" id="ARBA00022989"/>
    </source>
</evidence>
<proteinExistence type="inferred from homology"/>
<dbReference type="Pfam" id="PF01757">
    <property type="entry name" value="Acyl_transf_3"/>
    <property type="match status" value="1"/>
</dbReference>
<organism evidence="9 10">
    <name type="scientific">Solirubrum puertoriconensis</name>
    <dbReference type="NCBI Taxonomy" id="1751427"/>
    <lineage>
        <taxon>Bacteria</taxon>
        <taxon>Pseudomonadati</taxon>
        <taxon>Bacteroidota</taxon>
        <taxon>Cytophagia</taxon>
        <taxon>Cytophagales</taxon>
    </lineage>
</organism>
<name>A0A9X0L6A7_SOLP1</name>
<evidence type="ECO:0000256" key="2">
    <source>
        <dbReference type="ARBA" id="ARBA00007400"/>
    </source>
</evidence>
<feature type="transmembrane region" description="Helical" evidence="7">
    <location>
        <begin position="170"/>
        <end position="186"/>
    </location>
</feature>
<evidence type="ECO:0000256" key="1">
    <source>
        <dbReference type="ARBA" id="ARBA00004651"/>
    </source>
</evidence>
<keyword evidence="5 7" id="KW-1133">Transmembrane helix</keyword>
<dbReference type="GO" id="GO:0016413">
    <property type="term" value="F:O-acetyltransferase activity"/>
    <property type="evidence" value="ECO:0007669"/>
    <property type="project" value="TreeGrafter"/>
</dbReference>
<keyword evidence="4 7" id="KW-0812">Transmembrane</keyword>
<feature type="transmembrane region" description="Helical" evidence="7">
    <location>
        <begin position="264"/>
        <end position="286"/>
    </location>
</feature>
<comment type="similarity">
    <text evidence="2">Belongs to the acyltransferase 3 family.</text>
</comment>
<evidence type="ECO:0000256" key="3">
    <source>
        <dbReference type="ARBA" id="ARBA00022475"/>
    </source>
</evidence>
<feature type="domain" description="Acyltransferase 3" evidence="8">
    <location>
        <begin position="5"/>
        <end position="307"/>
    </location>
</feature>
<feature type="transmembrane region" description="Helical" evidence="7">
    <location>
        <begin position="292"/>
        <end position="312"/>
    </location>
</feature>
<comment type="subcellular location">
    <subcellularLocation>
        <location evidence="1">Cell membrane</location>
        <topology evidence="1">Multi-pass membrane protein</topology>
    </subcellularLocation>
</comment>
<dbReference type="PANTHER" id="PTHR40074:SF2">
    <property type="entry name" value="O-ACETYLTRANSFERASE WECH"/>
    <property type="match status" value="1"/>
</dbReference>
<keyword evidence="10" id="KW-1185">Reference proteome</keyword>
<feature type="transmembrane region" description="Helical" evidence="7">
    <location>
        <begin position="231"/>
        <end position="252"/>
    </location>
</feature>
<dbReference type="PANTHER" id="PTHR40074">
    <property type="entry name" value="O-ACETYLTRANSFERASE WECH"/>
    <property type="match status" value="1"/>
</dbReference>
<dbReference type="AlphaFoldDB" id="A0A9X0L6A7"/>
<feature type="transmembrane region" description="Helical" evidence="7">
    <location>
        <begin position="140"/>
        <end position="158"/>
    </location>
</feature>
<evidence type="ECO:0000256" key="4">
    <source>
        <dbReference type="ARBA" id="ARBA00022692"/>
    </source>
</evidence>
<dbReference type="RefSeq" id="WP_059067582.1">
    <property type="nucleotide sequence ID" value="NZ_LNAL01000003.1"/>
</dbReference>
<evidence type="ECO:0000259" key="8">
    <source>
        <dbReference type="Pfam" id="PF01757"/>
    </source>
</evidence>
<keyword evidence="6 7" id="KW-0472">Membrane</keyword>
<feature type="transmembrane region" description="Helical" evidence="7">
    <location>
        <begin position="198"/>
        <end position="219"/>
    </location>
</feature>
<dbReference type="EMBL" id="LNAL01000003">
    <property type="protein sequence ID" value="KUG09531.1"/>
    <property type="molecule type" value="Genomic_DNA"/>
</dbReference>
<dbReference type="GO" id="GO:0005886">
    <property type="term" value="C:plasma membrane"/>
    <property type="evidence" value="ECO:0007669"/>
    <property type="project" value="UniProtKB-SubCell"/>
</dbReference>
<sequence>MQHRNYSIDVFRLLGAFSVVTLHVKYGDLYNPAVLAIRGLGRYAVPFFFLISGYLFFNNVTSRGDKQFSLTLRNLLSILLAADLMYFLVGIFVDSPLLDEPPLSFPTIANGLSGHLWFMGSMIFGYVVLNYLFNKLDDRFLLVAAISTYAFVLANDAYTSLLHITPAKEASRFFVSISFLTIGYLLNKHNITSKVPLWLAVLVTLFGFFLQTAEIVLLYKYTGASPHNQEFLFGTALFAVGLILIATKLQLSTDNIFARIGRKYSLLIYLYHPLFILAIFSFIDIAAWGGGWLYLVAPLLTFVVCLGTLMLIEKLSPKVFKLLNGL</sequence>
<feature type="transmembrane region" description="Helical" evidence="7">
    <location>
        <begin position="40"/>
        <end position="60"/>
    </location>
</feature>
<feature type="transmembrane region" description="Helical" evidence="7">
    <location>
        <begin position="72"/>
        <end position="93"/>
    </location>
</feature>
<comment type="caution">
    <text evidence="9">The sequence shown here is derived from an EMBL/GenBank/DDBJ whole genome shotgun (WGS) entry which is preliminary data.</text>
</comment>
<evidence type="ECO:0000313" key="9">
    <source>
        <dbReference type="EMBL" id="KUG09531.1"/>
    </source>
</evidence>
<reference evidence="9 10" key="1">
    <citation type="submission" date="2015-11" db="EMBL/GenBank/DDBJ databases">
        <title>Solirubrum puertoriconensis gen. nov. an environmental bacteria isolated in Puerto Rico.</title>
        <authorList>
            <person name="Cuebas-Irizarry M.F."/>
            <person name="Montalvo-Rodriguez R."/>
        </authorList>
    </citation>
    <scope>NUCLEOTIDE SEQUENCE [LARGE SCALE GENOMIC DNA]</scope>
    <source>
        <strain evidence="9 10">MC1A</strain>
    </source>
</reference>
<dbReference type="GO" id="GO:0009246">
    <property type="term" value="P:enterobacterial common antigen biosynthetic process"/>
    <property type="evidence" value="ECO:0007669"/>
    <property type="project" value="TreeGrafter"/>
</dbReference>
<gene>
    <name evidence="9" type="ORF">ASU33_17630</name>
</gene>
<feature type="transmembrane region" description="Helical" evidence="7">
    <location>
        <begin position="113"/>
        <end position="133"/>
    </location>
</feature>
<keyword evidence="3" id="KW-1003">Cell membrane</keyword>
<dbReference type="InterPro" id="IPR002656">
    <property type="entry name" value="Acyl_transf_3_dom"/>
</dbReference>
<protein>
    <recommendedName>
        <fullName evidence="8">Acyltransferase 3 domain-containing protein</fullName>
    </recommendedName>
</protein>
<dbReference type="OrthoDB" id="5808342at2"/>
<accession>A0A9X0L6A7</accession>
<evidence type="ECO:0000256" key="7">
    <source>
        <dbReference type="SAM" id="Phobius"/>
    </source>
</evidence>
<evidence type="ECO:0000256" key="6">
    <source>
        <dbReference type="ARBA" id="ARBA00023136"/>
    </source>
</evidence>